<organism evidence="1 2">
    <name type="scientific">Deinococcus ruber</name>
    <dbReference type="NCBI Taxonomy" id="1848197"/>
    <lineage>
        <taxon>Bacteria</taxon>
        <taxon>Thermotogati</taxon>
        <taxon>Deinococcota</taxon>
        <taxon>Deinococci</taxon>
        <taxon>Deinococcales</taxon>
        <taxon>Deinococcaceae</taxon>
        <taxon>Deinococcus</taxon>
    </lineage>
</organism>
<accession>A0A918F436</accession>
<dbReference type="InterPro" id="IPR011050">
    <property type="entry name" value="Pectin_lyase_fold/virulence"/>
</dbReference>
<reference evidence="1" key="2">
    <citation type="submission" date="2020-09" db="EMBL/GenBank/DDBJ databases">
        <authorList>
            <person name="Sun Q."/>
            <person name="Ohkuma M."/>
        </authorList>
    </citation>
    <scope>NUCLEOTIDE SEQUENCE</scope>
    <source>
        <strain evidence="1">JCM 31311</strain>
    </source>
</reference>
<evidence type="ECO:0008006" key="3">
    <source>
        <dbReference type="Google" id="ProtNLM"/>
    </source>
</evidence>
<evidence type="ECO:0000313" key="2">
    <source>
        <dbReference type="Proteomes" id="UP000603865"/>
    </source>
</evidence>
<dbReference type="AlphaFoldDB" id="A0A918F436"/>
<dbReference type="EMBL" id="BMQL01000008">
    <property type="protein sequence ID" value="GGR06782.1"/>
    <property type="molecule type" value="Genomic_DNA"/>
</dbReference>
<comment type="caution">
    <text evidence="1">The sequence shown here is derived from an EMBL/GenBank/DDBJ whole genome shotgun (WGS) entry which is preliminary data.</text>
</comment>
<protein>
    <recommendedName>
        <fullName evidence="3">Right handed beta helix domain-containing protein</fullName>
    </recommendedName>
</protein>
<gene>
    <name evidence="1" type="ORF">GCM10008957_19480</name>
</gene>
<name>A0A918F436_9DEIO</name>
<dbReference type="SUPFAM" id="SSF51126">
    <property type="entry name" value="Pectin lyase-like"/>
    <property type="match status" value="1"/>
</dbReference>
<proteinExistence type="predicted"/>
<keyword evidence="2" id="KW-1185">Reference proteome</keyword>
<dbReference type="Proteomes" id="UP000603865">
    <property type="component" value="Unassembled WGS sequence"/>
</dbReference>
<evidence type="ECO:0000313" key="1">
    <source>
        <dbReference type="EMBL" id="GGR06782.1"/>
    </source>
</evidence>
<reference evidence="1" key="1">
    <citation type="journal article" date="2014" name="Int. J. Syst. Evol. Microbiol.">
        <title>Complete genome sequence of Corynebacterium casei LMG S-19264T (=DSM 44701T), isolated from a smear-ripened cheese.</title>
        <authorList>
            <consortium name="US DOE Joint Genome Institute (JGI-PGF)"/>
            <person name="Walter F."/>
            <person name="Albersmeier A."/>
            <person name="Kalinowski J."/>
            <person name="Ruckert C."/>
        </authorList>
    </citation>
    <scope>NUCLEOTIDE SEQUENCE</scope>
    <source>
        <strain evidence="1">JCM 31311</strain>
    </source>
</reference>
<sequence>MTVLVGASLAVYALDAAGAASVQYSGPIVISKGGVYHGNWQSLNANQPAVTITTSEPVTIINSNIQGRGDLIQSRYVRANLTVRNTRGFGLNPGMPASAKQTPGYFIHLEEFESANIQNNELTGTAGMYFRKFLGSTAKGQTIKILKNKALNIDGRYSDGENRFSQDGFYRVQFAQFNDIKNIGNAEIAWNQIINEPGKSRVEEVINMYVSSGLPWSYISIHDNYIQGAYPTRPASDSYGGGGIMLGDGHAETLSDASGYLAAFHNQVVATSNQGIAIAAGHDIQVYENRIISSGLLPDGTPIASQNVPGYVWDLHGDSRQGSRTFFNNFMRDNVVGWGLPLKSPSAKAALWLPDCQSRCQGNTILAGPITLATEAQEFVLWQQKLQAANVVLGPTDPVASR</sequence>